<feature type="transmembrane region" description="Helical" evidence="7">
    <location>
        <begin position="338"/>
        <end position="361"/>
    </location>
</feature>
<dbReference type="RefSeq" id="WP_234616265.1">
    <property type="nucleotide sequence ID" value="NZ_CP098806.1"/>
</dbReference>
<feature type="transmembrane region" description="Helical" evidence="7">
    <location>
        <begin position="287"/>
        <end position="309"/>
    </location>
</feature>
<evidence type="ECO:0000259" key="9">
    <source>
        <dbReference type="Pfam" id="PF12704"/>
    </source>
</evidence>
<dbReference type="EMBL" id="JAJTTA010000008">
    <property type="protein sequence ID" value="MCF0043528.1"/>
    <property type="molecule type" value="Genomic_DNA"/>
</dbReference>
<feature type="domain" description="ABC3 transporter permease C-terminal" evidence="8">
    <location>
        <begin position="682"/>
        <end position="795"/>
    </location>
</feature>
<dbReference type="PANTHER" id="PTHR30572:SF4">
    <property type="entry name" value="ABC TRANSPORTER PERMEASE YTRF"/>
    <property type="match status" value="1"/>
</dbReference>
<dbReference type="InterPro" id="IPR003838">
    <property type="entry name" value="ABC3_permease_C"/>
</dbReference>
<evidence type="ECO:0000256" key="4">
    <source>
        <dbReference type="ARBA" id="ARBA00022989"/>
    </source>
</evidence>
<dbReference type="Proteomes" id="UP001139700">
    <property type="component" value="Unassembled WGS sequence"/>
</dbReference>
<feature type="domain" description="MacB-like periplasmic core" evidence="9">
    <location>
        <begin position="20"/>
        <end position="244"/>
    </location>
</feature>
<feature type="transmembrane region" description="Helical" evidence="7">
    <location>
        <begin position="679"/>
        <end position="703"/>
    </location>
</feature>
<dbReference type="PANTHER" id="PTHR30572">
    <property type="entry name" value="MEMBRANE COMPONENT OF TRANSPORTER-RELATED"/>
    <property type="match status" value="1"/>
</dbReference>
<feature type="transmembrane region" description="Helical" evidence="7">
    <location>
        <begin position="381"/>
        <end position="404"/>
    </location>
</feature>
<gene>
    <name evidence="10" type="ORF">LXM24_25710</name>
</gene>
<reference evidence="10" key="1">
    <citation type="submission" date="2021-12" db="EMBL/GenBank/DDBJ databases">
        <title>Novel species in genus Dyadobacter.</title>
        <authorList>
            <person name="Ma C."/>
        </authorList>
    </citation>
    <scope>NUCLEOTIDE SEQUENCE</scope>
    <source>
        <strain evidence="10">CY399</strain>
    </source>
</reference>
<evidence type="ECO:0000256" key="2">
    <source>
        <dbReference type="ARBA" id="ARBA00022475"/>
    </source>
</evidence>
<dbReference type="Pfam" id="PF02687">
    <property type="entry name" value="FtsX"/>
    <property type="match status" value="2"/>
</dbReference>
<evidence type="ECO:0000256" key="1">
    <source>
        <dbReference type="ARBA" id="ARBA00004651"/>
    </source>
</evidence>
<evidence type="ECO:0000256" key="3">
    <source>
        <dbReference type="ARBA" id="ARBA00022692"/>
    </source>
</evidence>
<keyword evidence="11" id="KW-1185">Reference proteome</keyword>
<keyword evidence="2" id="KW-1003">Cell membrane</keyword>
<dbReference type="InterPro" id="IPR050250">
    <property type="entry name" value="Macrolide_Exporter_MacB"/>
</dbReference>
<feature type="transmembrane region" description="Helical" evidence="7">
    <location>
        <begin position="715"/>
        <end position="743"/>
    </location>
</feature>
<feature type="transmembrane region" description="Helical" evidence="7">
    <location>
        <begin position="763"/>
        <end position="783"/>
    </location>
</feature>
<comment type="caution">
    <text evidence="10">The sequence shown here is derived from an EMBL/GenBank/DDBJ whole genome shotgun (WGS) entry which is preliminary data.</text>
</comment>
<keyword evidence="3 7" id="KW-0812">Transmembrane</keyword>
<feature type="transmembrane region" description="Helical" evidence="7">
    <location>
        <begin position="21"/>
        <end position="42"/>
    </location>
</feature>
<feature type="domain" description="ABC3 transporter permease C-terminal" evidence="8">
    <location>
        <begin position="293"/>
        <end position="409"/>
    </location>
</feature>
<accession>A0A9X1PGL3</accession>
<dbReference type="Pfam" id="PF12704">
    <property type="entry name" value="MacB_PCD"/>
    <property type="match status" value="2"/>
</dbReference>
<evidence type="ECO:0000256" key="7">
    <source>
        <dbReference type="SAM" id="Phobius"/>
    </source>
</evidence>
<evidence type="ECO:0000259" key="8">
    <source>
        <dbReference type="Pfam" id="PF02687"/>
    </source>
</evidence>
<keyword evidence="4 7" id="KW-1133">Transmembrane helix</keyword>
<sequence length="802" mass="89406">MLRNYIKIAFRHLVKNKGYSVINIGGLAVGMAAAMLIGLWVYDELSFNKYHQNYDRIAQLMQQQTLDGEIVTGNNVPIPLASELKSNFPNDFKHVVLSSWTTRHILSSGTSKFTKAGNFMSAEAAEMLSLEMVYGTWAGLKEPGSVLLSESVANAFFGNADPLNQVIKLDNELNVKVTGVYKDLPYSSEFKEVRFIGPWDLYVASTDWVREAQANSNWSSSSFQIYAQLTEKANVQSVSAKIKDIKARKADQNELRFKPEILLHPMSRWHLYSEWKNGLNVGGRVQFVWLFAVIGLFVLFLACINFMNLSTARSEKRSKEVGIRKAIGSLRGQLIGQFFSESFLIVGIALVISLLLVQVMLPFFNQMADKEMVMLWSNPLFWVGVITFSVVTGLVAGSYPAFYLSSFQPIKTLKGTGARMGLAAALPRKVLVVLQFTVSITLIIGTIVVYRQILHAKSRPIGYNRENLVTIHVNTPDIHNHFNAVLHDLIKAGSATSMTESMGPPTEVRSANVGFDWKGKDPDLEAEFATIGISHDFGKTLGWDFVAGRDFSKTFSTDSAGFILNETAVKFMGLGRPNVAAAIGETVKWEGRSFRILGVVKDMIMESPYEPVRQTIFFIRPRAGDFITIRINPASDTQQALQNIEAVFKQYSPDAPFAYEFVDQEYDFKFESEERISNLAAAFASLAILISCLGLFGLASFMAEQRTKEIGVRKVLGASILNLWSLLSLDFITLVLISCLLSAPIAWFTMNNWLNNYEYHTAVSWWIFIIAGTGVLLITMLTVSYQAIKAAMLNPVKSLKSE</sequence>
<dbReference type="InterPro" id="IPR025857">
    <property type="entry name" value="MacB_PCD"/>
</dbReference>
<keyword evidence="5 7" id="KW-0472">Membrane</keyword>
<comment type="subcellular location">
    <subcellularLocation>
        <location evidence="1">Cell membrane</location>
        <topology evidence="1">Multi-pass membrane protein</topology>
    </subcellularLocation>
</comment>
<evidence type="ECO:0000256" key="5">
    <source>
        <dbReference type="ARBA" id="ARBA00023136"/>
    </source>
</evidence>
<evidence type="ECO:0000313" key="11">
    <source>
        <dbReference type="Proteomes" id="UP001139700"/>
    </source>
</evidence>
<evidence type="ECO:0000256" key="6">
    <source>
        <dbReference type="ARBA" id="ARBA00038076"/>
    </source>
</evidence>
<proteinExistence type="inferred from homology"/>
<dbReference type="GO" id="GO:0022857">
    <property type="term" value="F:transmembrane transporter activity"/>
    <property type="evidence" value="ECO:0007669"/>
    <property type="project" value="TreeGrafter"/>
</dbReference>
<protein>
    <submittedName>
        <fullName evidence="10">ABC transporter permease</fullName>
    </submittedName>
</protein>
<name>A0A9X1PGL3_9BACT</name>
<organism evidence="10 11">
    <name type="scientific">Dyadobacter fanqingshengii</name>
    <dbReference type="NCBI Taxonomy" id="2906443"/>
    <lineage>
        <taxon>Bacteria</taxon>
        <taxon>Pseudomonadati</taxon>
        <taxon>Bacteroidota</taxon>
        <taxon>Cytophagia</taxon>
        <taxon>Cytophagales</taxon>
        <taxon>Spirosomataceae</taxon>
        <taxon>Dyadobacter</taxon>
    </lineage>
</organism>
<feature type="domain" description="MacB-like periplasmic core" evidence="9">
    <location>
        <begin position="433"/>
        <end position="646"/>
    </location>
</feature>
<comment type="similarity">
    <text evidence="6">Belongs to the ABC-4 integral membrane protein family.</text>
</comment>
<dbReference type="AlphaFoldDB" id="A0A9X1PGL3"/>
<dbReference type="GO" id="GO:0005886">
    <property type="term" value="C:plasma membrane"/>
    <property type="evidence" value="ECO:0007669"/>
    <property type="project" value="UniProtKB-SubCell"/>
</dbReference>
<feature type="transmembrane region" description="Helical" evidence="7">
    <location>
        <begin position="430"/>
        <end position="450"/>
    </location>
</feature>
<evidence type="ECO:0000313" key="10">
    <source>
        <dbReference type="EMBL" id="MCF0043528.1"/>
    </source>
</evidence>